<name>A0A7J0G302_9ERIC</name>
<evidence type="ECO:0000313" key="3">
    <source>
        <dbReference type="EMBL" id="GFZ05165.1"/>
    </source>
</evidence>
<comment type="caution">
    <text evidence="3">The sequence shown here is derived from an EMBL/GenBank/DDBJ whole genome shotgun (WGS) entry which is preliminary data.</text>
</comment>
<dbReference type="SMART" id="SM00659">
    <property type="entry name" value="RPOLCX"/>
    <property type="match status" value="1"/>
</dbReference>
<sequence length="162" mass="17508">MALARTVPVLGNVSTALQSSGPPSLLHSDSSAAVPDLAWSELLIVYFIPFQYIYCGQENTLKPGDVKCRECGYLILHTKRTRGSKHHLNGLVCLVLLRFCYNIVLRAGVPGRSRDRGRELAEVGGFLGWQSEVVAGVEGVVGRSLEVGGSRHSVSGCGDDRR</sequence>
<keyword evidence="4" id="KW-1185">Reference proteome</keyword>
<dbReference type="Gene3D" id="2.20.28.30">
    <property type="entry name" value="RNA polymerase ii, chain L"/>
    <property type="match status" value="1"/>
</dbReference>
<dbReference type="OrthoDB" id="5585087at2759"/>
<dbReference type="Proteomes" id="UP000585474">
    <property type="component" value="Unassembled WGS sequence"/>
</dbReference>
<evidence type="ECO:0000313" key="4">
    <source>
        <dbReference type="Proteomes" id="UP000585474"/>
    </source>
</evidence>
<keyword evidence="1" id="KW-0479">Metal-binding</keyword>
<dbReference type="AlphaFoldDB" id="A0A7J0G302"/>
<evidence type="ECO:0000256" key="1">
    <source>
        <dbReference type="ARBA" id="ARBA00022723"/>
    </source>
</evidence>
<dbReference type="Pfam" id="PF03604">
    <property type="entry name" value="Zn_ribbon_RPAB4"/>
    <property type="match status" value="1"/>
</dbReference>
<dbReference type="GO" id="GO:0046872">
    <property type="term" value="F:metal ion binding"/>
    <property type="evidence" value="ECO:0007669"/>
    <property type="project" value="UniProtKB-KW"/>
</dbReference>
<proteinExistence type="predicted"/>
<protein>
    <submittedName>
        <fullName evidence="3">Uncharacterized protein</fullName>
    </submittedName>
</protein>
<accession>A0A7J0G302</accession>
<reference evidence="3 4" key="1">
    <citation type="submission" date="2019-07" db="EMBL/GenBank/DDBJ databases">
        <title>De Novo Assembly of kiwifruit Actinidia rufa.</title>
        <authorList>
            <person name="Sugita-Konishi S."/>
            <person name="Sato K."/>
            <person name="Mori E."/>
            <person name="Abe Y."/>
            <person name="Kisaki G."/>
            <person name="Hamano K."/>
            <person name="Suezawa K."/>
            <person name="Otani M."/>
            <person name="Fukuda T."/>
            <person name="Manabe T."/>
            <person name="Gomi K."/>
            <person name="Tabuchi M."/>
            <person name="Akimitsu K."/>
            <person name="Kataoka I."/>
        </authorList>
    </citation>
    <scope>NUCLEOTIDE SEQUENCE [LARGE SCALE GENOMIC DNA]</scope>
    <source>
        <strain evidence="4">cv. Fuchu</strain>
    </source>
</reference>
<dbReference type="GO" id="GO:0003899">
    <property type="term" value="F:DNA-directed RNA polymerase activity"/>
    <property type="evidence" value="ECO:0007669"/>
    <property type="project" value="InterPro"/>
</dbReference>
<organism evidence="3 4">
    <name type="scientific">Actinidia rufa</name>
    <dbReference type="NCBI Taxonomy" id="165716"/>
    <lineage>
        <taxon>Eukaryota</taxon>
        <taxon>Viridiplantae</taxon>
        <taxon>Streptophyta</taxon>
        <taxon>Embryophyta</taxon>
        <taxon>Tracheophyta</taxon>
        <taxon>Spermatophyta</taxon>
        <taxon>Magnoliopsida</taxon>
        <taxon>eudicotyledons</taxon>
        <taxon>Gunneridae</taxon>
        <taxon>Pentapetalae</taxon>
        <taxon>asterids</taxon>
        <taxon>Ericales</taxon>
        <taxon>Actinidiaceae</taxon>
        <taxon>Actinidia</taxon>
    </lineage>
</organism>
<dbReference type="InterPro" id="IPR006591">
    <property type="entry name" value="RNAP_P/RPABC4"/>
</dbReference>
<evidence type="ECO:0000256" key="2">
    <source>
        <dbReference type="ARBA" id="ARBA00022833"/>
    </source>
</evidence>
<dbReference type="EMBL" id="BJWL01000017">
    <property type="protein sequence ID" value="GFZ05165.1"/>
    <property type="molecule type" value="Genomic_DNA"/>
</dbReference>
<keyword evidence="2" id="KW-0862">Zinc</keyword>
<dbReference type="GO" id="GO:0003677">
    <property type="term" value="F:DNA binding"/>
    <property type="evidence" value="ECO:0007669"/>
    <property type="project" value="InterPro"/>
</dbReference>
<dbReference type="GO" id="GO:0006351">
    <property type="term" value="P:DNA-templated transcription"/>
    <property type="evidence" value="ECO:0007669"/>
    <property type="project" value="InterPro"/>
</dbReference>
<gene>
    <name evidence="3" type="ORF">Acr_17g0007370</name>
</gene>
<dbReference type="InterPro" id="IPR029040">
    <property type="entry name" value="RPABC4/Spt4"/>
</dbReference>
<dbReference type="SUPFAM" id="SSF63393">
    <property type="entry name" value="RNA polymerase subunits"/>
    <property type="match status" value="1"/>
</dbReference>